<dbReference type="InterPro" id="IPR023828">
    <property type="entry name" value="Peptidase_S8_Ser-AS"/>
</dbReference>
<dbReference type="PRINTS" id="PR00723">
    <property type="entry name" value="SUBTILISIN"/>
</dbReference>
<sequence>MAPKLSTLFTSLLVLAAPLAQAVAITKPSSTAADQFMGVPIANKDATDIVPNAYIVVYNKTFTDDEVNAHQLKITHLVKKRNLGKRGLQGKLLSTSVKTFAMSGWRALAMEGDDLMMMDINSANEVAYIEADAYVKASALQSQTNAPSGLVRLSHAQTSGNATSAGYVFDDTAGTGITAYVVDTGVLTTHEEFQGRATMGFNSVNNVDTDENGHGSHVSGTIAGATFGVAKKANIIGVKVLDADGGGTNSGVIDGLNFVASDAKAKGLSGKAVMNMSLGGSKSAAVNAAVEAIAAAGVVPVVAAGNENQNAANVSPASSPNAITVGAIDQTNDRKASFSNFGAVVDIFGPGVNVQSVGITSDSATDTLSGTSMASPHIAGLAAYLMSLESLTDVTAVSDRIKELAGATGASVARNTRGTTNLIANNGNL</sequence>
<dbReference type="SUPFAM" id="SSF52743">
    <property type="entry name" value="Subtilisin-like"/>
    <property type="match status" value="1"/>
</dbReference>
<evidence type="ECO:0000256" key="6">
    <source>
        <dbReference type="RuleBase" id="RU003355"/>
    </source>
</evidence>
<dbReference type="PANTHER" id="PTHR43806:SF11">
    <property type="entry name" value="CEREVISIN-RELATED"/>
    <property type="match status" value="1"/>
</dbReference>
<dbReference type="GO" id="GO:0004252">
    <property type="term" value="F:serine-type endopeptidase activity"/>
    <property type="evidence" value="ECO:0007669"/>
    <property type="project" value="UniProtKB-UniRule"/>
</dbReference>
<evidence type="ECO:0000256" key="2">
    <source>
        <dbReference type="ARBA" id="ARBA00022670"/>
    </source>
</evidence>
<keyword evidence="2 5" id="KW-0645">Protease</keyword>
<dbReference type="InterPro" id="IPR023827">
    <property type="entry name" value="Peptidase_S8_Asp-AS"/>
</dbReference>
<feature type="active site" description="Charge relay system" evidence="5">
    <location>
        <position position="372"/>
    </location>
</feature>
<evidence type="ECO:0000313" key="9">
    <source>
        <dbReference type="EMBL" id="KAI1852120.1"/>
    </source>
</evidence>
<evidence type="ECO:0000256" key="7">
    <source>
        <dbReference type="SAM" id="SignalP"/>
    </source>
</evidence>
<dbReference type="InterPro" id="IPR022398">
    <property type="entry name" value="Peptidase_S8_His-AS"/>
</dbReference>
<dbReference type="PROSITE" id="PS00136">
    <property type="entry name" value="SUBTILASE_ASP"/>
    <property type="match status" value="1"/>
</dbReference>
<feature type="active site" description="Charge relay system" evidence="5">
    <location>
        <position position="183"/>
    </location>
</feature>
<dbReference type="Pfam" id="PF00082">
    <property type="entry name" value="Peptidase_S8"/>
    <property type="match status" value="1"/>
</dbReference>
<dbReference type="PROSITE" id="PS51892">
    <property type="entry name" value="SUBTILASE"/>
    <property type="match status" value="1"/>
</dbReference>
<feature type="domain" description="Peptidase S8/S53" evidence="8">
    <location>
        <begin position="174"/>
        <end position="392"/>
    </location>
</feature>
<evidence type="ECO:0000256" key="5">
    <source>
        <dbReference type="PROSITE-ProRule" id="PRU01240"/>
    </source>
</evidence>
<dbReference type="InterPro" id="IPR050131">
    <property type="entry name" value="Peptidase_S8_subtilisin-like"/>
</dbReference>
<gene>
    <name evidence="9" type="ORF">JX265_013091</name>
</gene>
<dbReference type="EMBL" id="JAFIMR010000063">
    <property type="protein sequence ID" value="KAI1852120.1"/>
    <property type="molecule type" value="Genomic_DNA"/>
</dbReference>
<keyword evidence="7" id="KW-0732">Signal</keyword>
<evidence type="ECO:0000313" key="10">
    <source>
        <dbReference type="Proteomes" id="UP000829685"/>
    </source>
</evidence>
<evidence type="ECO:0000256" key="4">
    <source>
        <dbReference type="ARBA" id="ARBA00022825"/>
    </source>
</evidence>
<dbReference type="AlphaFoldDB" id="A0A9P9W985"/>
<dbReference type="PROSITE" id="PS00137">
    <property type="entry name" value="SUBTILASE_HIS"/>
    <property type="match status" value="1"/>
</dbReference>
<dbReference type="OrthoDB" id="206201at2759"/>
<reference evidence="9" key="1">
    <citation type="submission" date="2021-03" db="EMBL/GenBank/DDBJ databases">
        <title>Revisited historic fungal species revealed as producer of novel bioactive compounds through whole genome sequencing and comparative genomics.</title>
        <authorList>
            <person name="Vignolle G.A."/>
            <person name="Hochenegger N."/>
            <person name="Mach R.L."/>
            <person name="Mach-Aigner A.R."/>
            <person name="Javad Rahimi M."/>
            <person name="Salim K.A."/>
            <person name="Chan C.M."/>
            <person name="Lim L.B.L."/>
            <person name="Cai F."/>
            <person name="Druzhinina I.S."/>
            <person name="U'Ren J.M."/>
            <person name="Derntl C."/>
        </authorList>
    </citation>
    <scope>NUCLEOTIDE SEQUENCE</scope>
    <source>
        <strain evidence="9">TUCIM 5799</strain>
    </source>
</reference>
<dbReference type="InterPro" id="IPR000209">
    <property type="entry name" value="Peptidase_S8/S53_dom"/>
</dbReference>
<accession>A0A9P9W985</accession>
<dbReference type="InterPro" id="IPR036852">
    <property type="entry name" value="Peptidase_S8/S53_dom_sf"/>
</dbReference>
<name>A0A9P9W985_9PEZI</name>
<dbReference type="PANTHER" id="PTHR43806">
    <property type="entry name" value="PEPTIDASE S8"/>
    <property type="match status" value="1"/>
</dbReference>
<feature type="active site" description="Charge relay system" evidence="5">
    <location>
        <position position="214"/>
    </location>
</feature>
<protein>
    <recommendedName>
        <fullName evidence="8">Peptidase S8/S53 domain-containing protein</fullName>
    </recommendedName>
</protein>
<keyword evidence="10" id="KW-1185">Reference proteome</keyword>
<keyword evidence="3 5" id="KW-0378">Hydrolase</keyword>
<evidence type="ECO:0000256" key="1">
    <source>
        <dbReference type="ARBA" id="ARBA00011073"/>
    </source>
</evidence>
<dbReference type="InterPro" id="IPR015500">
    <property type="entry name" value="Peptidase_S8_subtilisin-rel"/>
</dbReference>
<dbReference type="PROSITE" id="PS00138">
    <property type="entry name" value="SUBTILASE_SER"/>
    <property type="match status" value="1"/>
</dbReference>
<evidence type="ECO:0000259" key="8">
    <source>
        <dbReference type="Pfam" id="PF00082"/>
    </source>
</evidence>
<organism evidence="9 10">
    <name type="scientific">Neoarthrinium moseri</name>
    <dbReference type="NCBI Taxonomy" id="1658444"/>
    <lineage>
        <taxon>Eukaryota</taxon>
        <taxon>Fungi</taxon>
        <taxon>Dikarya</taxon>
        <taxon>Ascomycota</taxon>
        <taxon>Pezizomycotina</taxon>
        <taxon>Sordariomycetes</taxon>
        <taxon>Xylariomycetidae</taxon>
        <taxon>Amphisphaeriales</taxon>
        <taxon>Apiosporaceae</taxon>
        <taxon>Neoarthrinium</taxon>
    </lineage>
</organism>
<keyword evidence="4 5" id="KW-0720">Serine protease</keyword>
<dbReference type="Proteomes" id="UP000829685">
    <property type="component" value="Unassembled WGS sequence"/>
</dbReference>
<dbReference type="Gene3D" id="3.40.50.200">
    <property type="entry name" value="Peptidase S8/S53 domain"/>
    <property type="match status" value="1"/>
</dbReference>
<dbReference type="InterPro" id="IPR034193">
    <property type="entry name" value="PCSK9_ProteinaseK-like"/>
</dbReference>
<comment type="caution">
    <text evidence="9">The sequence shown here is derived from an EMBL/GenBank/DDBJ whole genome shotgun (WGS) entry which is preliminary data.</text>
</comment>
<evidence type="ECO:0000256" key="3">
    <source>
        <dbReference type="ARBA" id="ARBA00022801"/>
    </source>
</evidence>
<dbReference type="CDD" id="cd04077">
    <property type="entry name" value="Peptidases_S8_PCSK9_ProteinaseK_like"/>
    <property type="match status" value="1"/>
</dbReference>
<feature type="chain" id="PRO_5040239039" description="Peptidase S8/S53 domain-containing protein" evidence="7">
    <location>
        <begin position="23"/>
        <end position="429"/>
    </location>
</feature>
<dbReference type="GO" id="GO:0006508">
    <property type="term" value="P:proteolysis"/>
    <property type="evidence" value="ECO:0007669"/>
    <property type="project" value="UniProtKB-KW"/>
</dbReference>
<feature type="signal peptide" evidence="7">
    <location>
        <begin position="1"/>
        <end position="22"/>
    </location>
</feature>
<proteinExistence type="inferred from homology"/>
<dbReference type="FunFam" id="3.40.50.200:FF:000007">
    <property type="entry name" value="Subtilisin-like serine protease"/>
    <property type="match status" value="1"/>
</dbReference>
<comment type="similarity">
    <text evidence="1 5 6">Belongs to the peptidase S8 family.</text>
</comment>